<proteinExistence type="predicted"/>
<sequence>MESILQVKLEQPNIKERLNLHVKRRLQQDTESTGDSIEPYPGDLSASAGKRGKAKESLKQRKPYQKRTEKNKTETTKCKKATQIASPALEAEPLEEQDEPGGSPEAAEHKSTSRDRYKNADILNMVLSSKKRALMQDPEVQAFWTRIMAVIKS</sequence>
<keyword evidence="4" id="KW-1185">Reference proteome</keyword>
<dbReference type="Pfam" id="PF15289">
    <property type="entry name" value="RFXA_RFXANK_bdg"/>
    <property type="match status" value="1"/>
</dbReference>
<evidence type="ECO:0000256" key="1">
    <source>
        <dbReference type="SAM" id="MobiDB-lite"/>
    </source>
</evidence>
<feature type="compositionally biased region" description="Basic and acidic residues" evidence="1">
    <location>
        <begin position="66"/>
        <end position="77"/>
    </location>
</feature>
<dbReference type="EMBL" id="AP029267">
    <property type="protein sequence ID" value="BFG04220.1"/>
    <property type="molecule type" value="Genomic_DNA"/>
</dbReference>
<accession>A0AAU9G9I4</accession>
<dbReference type="InterPro" id="IPR029316">
    <property type="entry name" value="RFXAP_RFXANK-bd"/>
</dbReference>
<reference evidence="3 4" key="1">
    <citation type="submission" date="2024-02" db="EMBL/GenBank/DDBJ databases">
        <title>A chromosome-level genome assembly of Drosophila madeirensis, a fruit fly species endemic to Madeira island.</title>
        <authorList>
            <person name="Tomihara K."/>
            <person name="Llopart A."/>
            <person name="Yamamoto D."/>
        </authorList>
    </citation>
    <scope>NUCLEOTIDE SEQUENCE [LARGE SCALE GENOMIC DNA]</scope>
    <source>
        <strain evidence="3 4">RF1</strain>
    </source>
</reference>
<dbReference type="AlphaFoldDB" id="A0AAU9G9I4"/>
<feature type="domain" description="Regulatory factor X-associated protein RFXANK-binding" evidence="2">
    <location>
        <begin position="55"/>
        <end position="144"/>
    </location>
</feature>
<feature type="region of interest" description="Disordered" evidence="1">
    <location>
        <begin position="25"/>
        <end position="119"/>
    </location>
</feature>
<evidence type="ECO:0000259" key="2">
    <source>
        <dbReference type="Pfam" id="PF15289"/>
    </source>
</evidence>
<protein>
    <recommendedName>
        <fullName evidence="2">Regulatory factor X-associated protein RFXANK-binding domain-containing protein</fullName>
    </recommendedName>
</protein>
<dbReference type="Proteomes" id="UP001500889">
    <property type="component" value="Chromosome E"/>
</dbReference>
<organism evidence="3 4">
    <name type="scientific">Drosophila madeirensis</name>
    <name type="common">Fruit fly</name>
    <dbReference type="NCBI Taxonomy" id="30013"/>
    <lineage>
        <taxon>Eukaryota</taxon>
        <taxon>Metazoa</taxon>
        <taxon>Ecdysozoa</taxon>
        <taxon>Arthropoda</taxon>
        <taxon>Hexapoda</taxon>
        <taxon>Insecta</taxon>
        <taxon>Pterygota</taxon>
        <taxon>Neoptera</taxon>
        <taxon>Endopterygota</taxon>
        <taxon>Diptera</taxon>
        <taxon>Brachycera</taxon>
        <taxon>Muscomorpha</taxon>
        <taxon>Ephydroidea</taxon>
        <taxon>Drosophilidae</taxon>
        <taxon>Drosophila</taxon>
        <taxon>Sophophora</taxon>
    </lineage>
</organism>
<name>A0AAU9G9I4_DROMD</name>
<gene>
    <name evidence="3" type="ORF">DMAD_03236</name>
</gene>
<evidence type="ECO:0000313" key="4">
    <source>
        <dbReference type="Proteomes" id="UP001500889"/>
    </source>
</evidence>
<feature type="compositionally biased region" description="Basic and acidic residues" evidence="1">
    <location>
        <begin position="106"/>
        <end position="119"/>
    </location>
</feature>
<evidence type="ECO:0000313" key="3">
    <source>
        <dbReference type="EMBL" id="BFG04220.1"/>
    </source>
</evidence>